<reference evidence="1" key="1">
    <citation type="submission" date="2021-02" db="EMBL/GenBank/DDBJ databases">
        <authorList>
            <consortium name="DOE Joint Genome Institute"/>
            <person name="Ahrendt S."/>
            <person name="Looney B.P."/>
            <person name="Miyauchi S."/>
            <person name="Morin E."/>
            <person name="Drula E."/>
            <person name="Courty P.E."/>
            <person name="Chicoki N."/>
            <person name="Fauchery L."/>
            <person name="Kohler A."/>
            <person name="Kuo A."/>
            <person name="Labutti K."/>
            <person name="Pangilinan J."/>
            <person name="Lipzen A."/>
            <person name="Riley R."/>
            <person name="Andreopoulos W."/>
            <person name="He G."/>
            <person name="Johnson J."/>
            <person name="Barry K.W."/>
            <person name="Grigoriev I.V."/>
            <person name="Nagy L."/>
            <person name="Hibbett D."/>
            <person name="Henrissat B."/>
            <person name="Matheny P.B."/>
            <person name="Labbe J."/>
            <person name="Martin F."/>
        </authorList>
    </citation>
    <scope>NUCLEOTIDE SEQUENCE</scope>
    <source>
        <strain evidence="1">FP105234-sp</strain>
    </source>
</reference>
<reference evidence="1" key="2">
    <citation type="journal article" date="2022" name="New Phytol.">
        <title>Evolutionary transition to the ectomycorrhizal habit in the genomes of a hyperdiverse lineage of mushroom-forming fungi.</title>
        <authorList>
            <person name="Looney B."/>
            <person name="Miyauchi S."/>
            <person name="Morin E."/>
            <person name="Drula E."/>
            <person name="Courty P.E."/>
            <person name="Kohler A."/>
            <person name="Kuo A."/>
            <person name="LaButti K."/>
            <person name="Pangilinan J."/>
            <person name="Lipzen A."/>
            <person name="Riley R."/>
            <person name="Andreopoulos W."/>
            <person name="He G."/>
            <person name="Johnson J."/>
            <person name="Nolan M."/>
            <person name="Tritt A."/>
            <person name="Barry K.W."/>
            <person name="Grigoriev I.V."/>
            <person name="Nagy L.G."/>
            <person name="Hibbett D."/>
            <person name="Henrissat B."/>
            <person name="Matheny P.B."/>
            <person name="Labbe J."/>
            <person name="Martin F.M."/>
        </authorList>
    </citation>
    <scope>NUCLEOTIDE SEQUENCE</scope>
    <source>
        <strain evidence="1">FP105234-sp</strain>
    </source>
</reference>
<evidence type="ECO:0000313" key="2">
    <source>
        <dbReference type="Proteomes" id="UP000814033"/>
    </source>
</evidence>
<dbReference type="EMBL" id="MU275981">
    <property type="protein sequence ID" value="KAI0044484.1"/>
    <property type="molecule type" value="Genomic_DNA"/>
</dbReference>
<sequence length="951" mass="108263">MKKSKRQLHRSLCVYSRLHYVCSCLICVHQPRQPAEIPEPGSLLDPDDDGEGLYFPQDNRAADPAGAEDPEDQAEPGPPSEGEEDSDEEPEEPDPQANIEDAATSCIEDIKTALKFIQAIKNATLDNGNLDPEIVERLRHPLTTAVDLTESGLRLSLDVYLAITNASEQMYNDVCAAIRRAHPEDELLSFSQIKRRVADISGITSIVHDMCVNSCLAYTGPFAELEVCPECAEPRYDPVKRAASGGRRKIPRQQFHTIPLGPQLQALFRSPESAEKMRYRTEFTAKVMEDLDLEIEPAVYEDIFQGSDYIEAVARGDIKDDDIVVMMSIDGAQLYRSKQSDCWIYIWIVCDLSPDQRYKKVHILPGGIIPGPHPPKNMDSYTFVGIHHVSALQREGFKVWDASTDRIFKSKPFVIFWTADRPGLVHLDGCVGHNGGQGCRMYCPMKARHKKNLPTYYPAALKPNNFTVRGSDHDDVNLRKLADLPPDPERYQENLALVQNSPNITQFKKRRLKTGISKPTIISGLPAHGILPIPTGYPPDIMHLLGLNIPELFVPLWRAIFDCDKNDNRATWDWAVLTGDVWIKHGQAVADITPYLPGSFDRPPRNPAEKISSGYKAWEYLLYFYGMLPALLMGVLPDKYWRHFCKLCAGVRLLLQYHITRQQLREAHIFLVEFAEEFEELYYQRLPERLHFCRQSIHTLVHLPPEVFRIGPQSCYPQWPLERIIGDLGAEIKQPSHPYANLSQRAVRRAQTNALKAMIPELLPQTPKVPRGAVDLGGGFVLLRARDRHQRALNQQENDIIWEYIQPDDEDETRKLKIRKWARLRLPNGQVARSAWKEKLKALEESRMARIVKVRYYFRGLTPDKAFALVCWFSPPEEEALERSSQVVWACRYDDGSLAVVPVQDIMSVVCMAPFDGQEHLAYEDKRFFLMEKPGTEVAYRSGFEDDMEGE</sequence>
<comment type="caution">
    <text evidence="1">The sequence shown here is derived from an EMBL/GenBank/DDBJ whole genome shotgun (WGS) entry which is preliminary data.</text>
</comment>
<evidence type="ECO:0000313" key="1">
    <source>
        <dbReference type="EMBL" id="KAI0044484.1"/>
    </source>
</evidence>
<protein>
    <submittedName>
        <fullName evidence="1">Uncharacterized protein</fullName>
    </submittedName>
</protein>
<name>A0ACB8RJR8_9AGAM</name>
<organism evidence="1 2">
    <name type="scientific">Auriscalpium vulgare</name>
    <dbReference type="NCBI Taxonomy" id="40419"/>
    <lineage>
        <taxon>Eukaryota</taxon>
        <taxon>Fungi</taxon>
        <taxon>Dikarya</taxon>
        <taxon>Basidiomycota</taxon>
        <taxon>Agaricomycotina</taxon>
        <taxon>Agaricomycetes</taxon>
        <taxon>Russulales</taxon>
        <taxon>Auriscalpiaceae</taxon>
        <taxon>Auriscalpium</taxon>
    </lineage>
</organism>
<proteinExistence type="predicted"/>
<gene>
    <name evidence="1" type="ORF">FA95DRAFT_1496965</name>
</gene>
<dbReference type="Proteomes" id="UP000814033">
    <property type="component" value="Unassembled WGS sequence"/>
</dbReference>
<keyword evidence="2" id="KW-1185">Reference proteome</keyword>
<accession>A0ACB8RJR8</accession>